<dbReference type="GO" id="GO:0005737">
    <property type="term" value="C:cytoplasm"/>
    <property type="evidence" value="ECO:0007669"/>
    <property type="project" value="TreeGrafter"/>
</dbReference>
<dbReference type="PANTHER" id="PTHR15526">
    <property type="entry name" value="MUSKELIN"/>
    <property type="match status" value="1"/>
</dbReference>
<dbReference type="SUPFAM" id="SSF49785">
    <property type="entry name" value="Galactose-binding domain-like"/>
    <property type="match status" value="1"/>
</dbReference>
<dbReference type="Gene3D" id="2.60.120.260">
    <property type="entry name" value="Galactose-binding domain-like"/>
    <property type="match status" value="1"/>
</dbReference>
<feature type="region of interest" description="Disordered" evidence="3">
    <location>
        <begin position="1150"/>
        <end position="1174"/>
    </location>
</feature>
<keyword evidence="6" id="KW-1185">Reference proteome</keyword>
<evidence type="ECO:0000256" key="3">
    <source>
        <dbReference type="SAM" id="MobiDB-lite"/>
    </source>
</evidence>
<protein>
    <submittedName>
        <fullName evidence="5">Muskelin 1, intracellular mediator containing kelch motif</fullName>
    </submittedName>
</protein>
<feature type="compositionally biased region" description="Polar residues" evidence="3">
    <location>
        <begin position="734"/>
        <end position="746"/>
    </location>
</feature>
<accession>A0A9P6PP19</accession>
<gene>
    <name evidence="5" type="primary">MKLN1</name>
    <name evidence="5" type="ORF">BG011_007911</name>
</gene>
<dbReference type="OrthoDB" id="10052615at2759"/>
<dbReference type="Pfam" id="PF01344">
    <property type="entry name" value="Kelch_1"/>
    <property type="match status" value="1"/>
</dbReference>
<name>A0A9P6PP19_9FUNG</name>
<dbReference type="InterPro" id="IPR015915">
    <property type="entry name" value="Kelch-typ_b-propeller"/>
</dbReference>
<feature type="compositionally biased region" description="Polar residues" evidence="3">
    <location>
        <begin position="1152"/>
        <end position="1165"/>
    </location>
</feature>
<dbReference type="SUPFAM" id="SSF117281">
    <property type="entry name" value="Kelch motif"/>
    <property type="match status" value="1"/>
</dbReference>
<feature type="compositionally biased region" description="Low complexity" evidence="3">
    <location>
        <begin position="751"/>
        <end position="778"/>
    </location>
</feature>
<dbReference type="InterPro" id="IPR008979">
    <property type="entry name" value="Galactose-bd-like_sf"/>
</dbReference>
<feature type="region of interest" description="Disordered" evidence="3">
    <location>
        <begin position="976"/>
        <end position="996"/>
    </location>
</feature>
<evidence type="ECO:0000259" key="4">
    <source>
        <dbReference type="Pfam" id="PF06588"/>
    </source>
</evidence>
<dbReference type="InterPro" id="IPR006652">
    <property type="entry name" value="Kelch_1"/>
</dbReference>
<evidence type="ECO:0000256" key="1">
    <source>
        <dbReference type="ARBA" id="ARBA00022441"/>
    </source>
</evidence>
<feature type="compositionally biased region" description="Low complexity" evidence="3">
    <location>
        <begin position="711"/>
        <end position="725"/>
    </location>
</feature>
<feature type="region of interest" description="Disordered" evidence="3">
    <location>
        <begin position="1"/>
        <end position="43"/>
    </location>
</feature>
<reference evidence="5" key="1">
    <citation type="journal article" date="2020" name="Fungal Divers.">
        <title>Resolving the Mortierellaceae phylogeny through synthesis of multi-gene phylogenetics and phylogenomics.</title>
        <authorList>
            <person name="Vandepol N."/>
            <person name="Liber J."/>
            <person name="Desiro A."/>
            <person name="Na H."/>
            <person name="Kennedy M."/>
            <person name="Barry K."/>
            <person name="Grigoriev I.V."/>
            <person name="Miller A.N."/>
            <person name="O'Donnell K."/>
            <person name="Stajich J.E."/>
            <person name="Bonito G."/>
        </authorList>
    </citation>
    <scope>NUCLEOTIDE SEQUENCE</scope>
    <source>
        <strain evidence="5">KOD948</strain>
    </source>
</reference>
<dbReference type="Pfam" id="PF06588">
    <property type="entry name" value="Muskelin_N"/>
    <property type="match status" value="1"/>
</dbReference>
<feature type="region of interest" description="Disordered" evidence="3">
    <location>
        <begin position="815"/>
        <end position="842"/>
    </location>
</feature>
<keyword evidence="1" id="KW-0880">Kelch repeat</keyword>
<feature type="domain" description="Muskelin N-terminal" evidence="4">
    <location>
        <begin position="70"/>
        <end position="263"/>
    </location>
</feature>
<dbReference type="PANTHER" id="PTHR15526:SF5">
    <property type="entry name" value="MUSKELIN"/>
    <property type="match status" value="1"/>
</dbReference>
<evidence type="ECO:0000313" key="5">
    <source>
        <dbReference type="EMBL" id="KAG0250997.1"/>
    </source>
</evidence>
<evidence type="ECO:0000313" key="6">
    <source>
        <dbReference type="Proteomes" id="UP000726737"/>
    </source>
</evidence>
<sequence>MLHPGSNSQSGNPLRPLHNNVHDTWKDGSDSGNSSDTSNYSQSSAEASSMAAAGKKQGDYLTALAIMRPRVLDYDVHSCSSYSASYLPENIKTNNPQDQSSRWSSGSNNQMQYIMIKLKTMAIAHTITFGKYHKVHVCNLKEFKIFGGLTTSNMTELLHTGLRNDHEPETFVLKHKTNSVVFPCQYIKIVPLMAWGANFNFSIWHVEVKGVPDPELVQETYFKYINFRETESVRLCLKHFRQRKLFDAFKALQERTHIRLEDPLLTKLHRELVIRGNFKRAEELMGEAAERGLCDEYIRNYDYKPIWKRLGSNQRCQGVHHHHHSHLSNHIESGPRHRGGHQMCIDTQGGYVYLMGGWDGARDLADFWAYHIPSQTWSLISADTQLQGGPSARSCHKICYSPQHRAIFVLGKYVDPDNRSKDDLSPDFWRFDIDPVSPSHGHWTKICGNTAVMNGPELIYDHQMCLDPTSQTLYVFGGKVVHLDKNVQHYSGLYSYNIPLGVWKLLRADGHPPPKQDGSTVLRSRIGHTMLYDEMMRSLVIFAGQMNKDYLSDLYVYDIVADRIIEVCKDYNKQGGPDAGFTQRATISSRRREIYVLSGLVKDRALGAETVKNSFWVFKLPGQDQMDAIRDVQCALANAKASGSIGSLKSIMSHGRSLSEQLDLDDERADGSSRPSSSRRRVHDEGSLESQRTRSFRRGFSHSGGVAPPESRSSTTVDDNVSVSDQGPARVIRTRSSNAVRKTSQRPGRASSFPLASSSSSPSSFPCSSSSPSSSPQSTQPNIDPAIVSQASNQGTAPNIKEGAISGMMSSTSAKRFHPDVDRSTSHCNRHPSDPRPHPSVNAEPMSLAYVLSDQGSWQKIFQNSSAEQGELGDSEPVPRYAHQLVYDDVNEVQYLFGGNPGEQGNMSKRLDDFWELRLYRPKPDEIVRKTKYLLRTQQFKELCQRPATSALTSTTCVAADTMDLAAAPVKAVYESTRSRQSRTRPKDDHIREPGLIQRGTLEHQEQSIRALRFLQTELSPVVDQTNKGESDDFTALIRGLLMGAFSPTTGIASTFSNGLSRRGLLPEAARTQNARTTVVLAPSPIASPSLHSANQLMFSPNQSLTPATGMRPFLASPENKILDESMLDTMDHSATVDMEGQDTEDMLMHDPSQSEQLAQSQTPHARQGDPEIQILDQNGDRILGAEGDQEDRKDDPLTQDMKKGMLMDEGEFDETDGEEDQDAIMKSLYRDRTLLYEKLLEFFSDEVKQPKNDLADLVKVA</sequence>
<comment type="caution">
    <text evidence="5">The sequence shown here is derived from an EMBL/GenBank/DDBJ whole genome shotgun (WGS) entry which is preliminary data.</text>
</comment>
<dbReference type="EMBL" id="JAAAJA010000629">
    <property type="protein sequence ID" value="KAG0250997.1"/>
    <property type="molecule type" value="Genomic_DNA"/>
</dbReference>
<dbReference type="PROSITE" id="PS50896">
    <property type="entry name" value="LISH"/>
    <property type="match status" value="1"/>
</dbReference>
<feature type="compositionally biased region" description="Polar residues" evidence="3">
    <location>
        <begin position="1"/>
        <end position="12"/>
    </location>
</feature>
<dbReference type="InterPro" id="IPR006594">
    <property type="entry name" value="LisH"/>
</dbReference>
<evidence type="ECO:0000256" key="2">
    <source>
        <dbReference type="ARBA" id="ARBA00022737"/>
    </source>
</evidence>
<dbReference type="InterPro" id="IPR010565">
    <property type="entry name" value="Muskelin_N"/>
</dbReference>
<dbReference type="InterPro" id="IPR052456">
    <property type="entry name" value="CTLH_complex_component"/>
</dbReference>
<proteinExistence type="predicted"/>
<dbReference type="AlphaFoldDB" id="A0A9P6PP19"/>
<dbReference type="Gene3D" id="2.120.10.80">
    <property type="entry name" value="Kelch-type beta propeller"/>
    <property type="match status" value="1"/>
</dbReference>
<feature type="compositionally biased region" description="Basic and acidic residues" evidence="3">
    <location>
        <begin position="20"/>
        <end position="29"/>
    </location>
</feature>
<dbReference type="Proteomes" id="UP000726737">
    <property type="component" value="Unassembled WGS sequence"/>
</dbReference>
<feature type="region of interest" description="Disordered" evidence="3">
    <location>
        <begin position="659"/>
        <end position="784"/>
    </location>
</feature>
<keyword evidence="2" id="KW-0677">Repeat</keyword>
<feature type="compositionally biased region" description="Basic and acidic residues" evidence="3">
    <location>
        <begin position="817"/>
        <end position="837"/>
    </location>
</feature>
<organism evidence="5 6">
    <name type="scientific">Mortierella polycephala</name>
    <dbReference type="NCBI Taxonomy" id="41804"/>
    <lineage>
        <taxon>Eukaryota</taxon>
        <taxon>Fungi</taxon>
        <taxon>Fungi incertae sedis</taxon>
        <taxon>Mucoromycota</taxon>
        <taxon>Mortierellomycotina</taxon>
        <taxon>Mortierellomycetes</taxon>
        <taxon>Mortierellales</taxon>
        <taxon>Mortierellaceae</taxon>
        <taxon>Mortierella</taxon>
    </lineage>
</organism>
<feature type="compositionally biased region" description="Low complexity" evidence="3">
    <location>
        <begin position="30"/>
        <end position="43"/>
    </location>
</feature>